<evidence type="ECO:0000313" key="1">
    <source>
        <dbReference type="EMBL" id="CDF83780.1"/>
    </source>
</evidence>
<keyword evidence="2" id="KW-1185">Reference proteome</keyword>
<dbReference type="STRING" id="1301098.PKB_2433"/>
<dbReference type="KEGG" id="pkc:PKB_2433"/>
<organism evidence="1 2">
    <name type="scientific">Pseudomonas knackmussii (strain DSM 6978 / CCUG 54928 / LMG 23759 / B13)</name>
    <dbReference type="NCBI Taxonomy" id="1301098"/>
    <lineage>
        <taxon>Bacteria</taxon>
        <taxon>Pseudomonadati</taxon>
        <taxon>Pseudomonadota</taxon>
        <taxon>Gammaproteobacteria</taxon>
        <taxon>Pseudomonadales</taxon>
        <taxon>Pseudomonadaceae</taxon>
        <taxon>Pseudomonas</taxon>
    </lineage>
</organism>
<dbReference type="EMBL" id="HG322950">
    <property type="protein sequence ID" value="CDF83780.1"/>
    <property type="molecule type" value="Genomic_DNA"/>
</dbReference>
<evidence type="ECO:0000313" key="2">
    <source>
        <dbReference type="Proteomes" id="UP000025241"/>
    </source>
</evidence>
<dbReference type="Proteomes" id="UP000025241">
    <property type="component" value="Chromosome I"/>
</dbReference>
<proteinExistence type="predicted"/>
<protein>
    <submittedName>
        <fullName evidence="1">Uncharacterized protein</fullName>
    </submittedName>
</protein>
<dbReference type="AlphaFoldDB" id="A0A024HFF5"/>
<sequence length="69" mass="7727">MTEQFRRAIRTTAFNNAAATELLRKVSRSVAQDWLASELEAAAVQLEIDADSLDVFAAEIQEGRITRYP</sequence>
<reference evidence="1 2" key="1">
    <citation type="submission" date="2013-03" db="EMBL/GenBank/DDBJ databases">
        <authorList>
            <person name="Linke B."/>
        </authorList>
    </citation>
    <scope>NUCLEOTIDE SEQUENCE [LARGE SCALE GENOMIC DNA]</scope>
    <source>
        <strain evidence="1 2">B13</strain>
    </source>
</reference>
<dbReference type="RefSeq" id="WP_043251996.1">
    <property type="nucleotide sequence ID" value="NZ_HG322950.1"/>
</dbReference>
<dbReference type="PATRIC" id="fig|1301098.3.peg.2438"/>
<reference evidence="1 2" key="2">
    <citation type="submission" date="2014-05" db="EMBL/GenBank/DDBJ databases">
        <title>Genome sequence of the 3-chlorobenzoate degrading bacterium Pseudomonas knackmussii B13 shows multiple evidence for horizontal gene transfer.</title>
        <authorList>
            <person name="Miyazaki R."/>
            <person name="Bertelli C."/>
            <person name="Falquet L."/>
            <person name="Robinson-Rechavi M."/>
            <person name="Gharib W."/>
            <person name="Roy S."/>
            <person name="Van der Meer J.R."/>
        </authorList>
    </citation>
    <scope>NUCLEOTIDE SEQUENCE [LARGE SCALE GENOMIC DNA]</scope>
    <source>
        <strain evidence="1 2">B13</strain>
    </source>
</reference>
<name>A0A024HFF5_PSEKB</name>
<gene>
    <name evidence="1" type="ORF">PKB_2433</name>
</gene>
<accession>A0A024HFF5</accession>
<dbReference type="HOGENOM" id="CLU_2772766_0_0_6"/>